<dbReference type="OpenTargets" id="ENSG00000117569"/>
<dbReference type="Ensembl" id="ENST00000482253.5">
    <property type="protein sequence ID" value="ENSP00000501971.1"/>
    <property type="gene ID" value="ENSG00000117569.20"/>
</dbReference>
<dbReference type="ExpressionAtlas" id="A0A6Q8PFT8">
    <property type="expression patterns" value="baseline and differential"/>
</dbReference>
<dbReference type="OrthoDB" id="296632at2759"/>
<keyword evidence="4 5" id="KW-1267">Proteomics identification</keyword>
<keyword evidence="1" id="KW-1133">Transmembrane helix</keyword>
<feature type="transmembrane region" description="Helical" evidence="1">
    <location>
        <begin position="26"/>
        <end position="43"/>
    </location>
</feature>
<keyword evidence="3" id="KW-1185">Reference proteome</keyword>
<evidence type="ECO:0007829" key="5">
    <source>
        <dbReference type="ProteomicsDB" id="A0A6Q8PFT8"/>
    </source>
</evidence>
<evidence type="ECO:0000313" key="2">
    <source>
        <dbReference type="Ensembl" id="ENSP00000501971.1"/>
    </source>
</evidence>
<keyword evidence="1" id="KW-0812">Transmembrane</keyword>
<reference evidence="2 3" key="3">
    <citation type="journal article" date="2006" name="Nature">
        <title>The DNA sequence and biological annotation of human chromosome 1.</title>
        <authorList>
            <person name="Gregory S.G."/>
            <person name="Barlow K.F."/>
            <person name="McLay K.E."/>
            <person name="Kaul R."/>
            <person name="Swarbreck D."/>
            <person name="Dunham A."/>
            <person name="Scott C.E."/>
            <person name="Howe K.L."/>
            <person name="Woodfine K."/>
            <person name="Spencer C.C."/>
            <person name="Jones M.C."/>
            <person name="Gillson C."/>
            <person name="Searle S."/>
            <person name="Zhou Y."/>
            <person name="Kokocinski F."/>
            <person name="McDonald L."/>
            <person name="Evans R."/>
            <person name="Phillips K."/>
            <person name="Atkinson A."/>
            <person name="Cooper R."/>
            <person name="Jones C."/>
            <person name="Hall R.E."/>
            <person name="Andrews T.D."/>
            <person name="Lloyd C."/>
            <person name="Ainscough R."/>
            <person name="Almeida J.P."/>
            <person name="Ambrose K.D."/>
            <person name="Anderson F."/>
            <person name="Andrew R.W."/>
            <person name="Ashwell R.I."/>
            <person name="Aubin K."/>
            <person name="Babbage A.K."/>
            <person name="Bagguley C.L."/>
            <person name="Bailey J."/>
            <person name="Beasley H."/>
            <person name="Bethel G."/>
            <person name="Bird C.P."/>
            <person name="Bray-Allen S."/>
            <person name="Brown J.Y."/>
            <person name="Brown A.J."/>
            <person name="Buckley D."/>
            <person name="Burton J."/>
            <person name="Bye J."/>
            <person name="Carder C."/>
            <person name="Chapman J.C."/>
            <person name="Clark S.Y."/>
            <person name="Clarke G."/>
            <person name="Clee C."/>
            <person name="Cobley V."/>
            <person name="Collier R.E."/>
            <person name="Corby N."/>
            <person name="Coville G.J."/>
            <person name="Davies J."/>
            <person name="Deadman R."/>
            <person name="Dunn M."/>
            <person name="Earthrowl M."/>
            <person name="Ellington A.G."/>
            <person name="Errington H."/>
            <person name="Frankish A."/>
            <person name="Frankland J."/>
            <person name="French L."/>
            <person name="Garner P."/>
            <person name="Garnett J."/>
            <person name="Gay L."/>
            <person name="Ghori M.R."/>
            <person name="Gibson R."/>
            <person name="Gilby L.M."/>
            <person name="Gillett W."/>
            <person name="Glithero R.J."/>
            <person name="Grafham D.V."/>
            <person name="Griffiths C."/>
            <person name="Griffiths-Jones S."/>
            <person name="Grocock R."/>
            <person name="Hammond S."/>
            <person name="Harrison E.S."/>
            <person name="Hart E."/>
            <person name="Haugen E."/>
            <person name="Heath P.D."/>
            <person name="Holmes S."/>
            <person name="Holt K."/>
            <person name="Howden P.J."/>
            <person name="Hunt A.R."/>
            <person name="Hunt S.E."/>
            <person name="Hunter G."/>
            <person name="Isherwood J."/>
            <person name="James R."/>
            <person name="Johnson C."/>
            <person name="Johnson D."/>
            <person name="Joy A."/>
            <person name="Kay M."/>
            <person name="Kershaw J.K."/>
            <person name="Kibukawa M."/>
            <person name="Kimberley A.M."/>
            <person name="King A."/>
            <person name="Knights A.J."/>
            <person name="Lad H."/>
            <person name="Laird G."/>
            <person name="Lawlor S."/>
            <person name="Leongamornlert D.A."/>
            <person name="Lloyd D.M."/>
            <person name="Loveland J."/>
            <person name="Lovell J."/>
            <person name="Lush M.J."/>
            <person name="Lyne R."/>
            <person name="Martin S."/>
            <person name="Mashreghi-Mohammadi M."/>
            <person name="Matthews L."/>
            <person name="Matthews N.S."/>
            <person name="McLaren S."/>
            <person name="Milne S."/>
            <person name="Mistry S."/>
            <person name="Moore M.J."/>
            <person name="Nickerson T."/>
            <person name="O'Dell C.N."/>
            <person name="Oliver K."/>
            <person name="Palmeiri A."/>
            <person name="Palmer S.A."/>
            <person name="Parker A."/>
            <person name="Patel D."/>
            <person name="Pearce A.V."/>
            <person name="Peck A.I."/>
            <person name="Pelan S."/>
            <person name="Phelps K."/>
            <person name="Phillimore B.J."/>
            <person name="Plumb R."/>
            <person name="Rajan J."/>
            <person name="Raymond C."/>
            <person name="Rouse G."/>
            <person name="Saenphimmachak C."/>
            <person name="Sehra H.K."/>
            <person name="Sheridan E."/>
            <person name="Shownkeen R."/>
            <person name="Sims S."/>
            <person name="Skuce C.D."/>
            <person name="Smith M."/>
            <person name="Steward C."/>
            <person name="Subramanian S."/>
            <person name="Sycamore N."/>
            <person name="Tracey A."/>
            <person name="Tromans A."/>
            <person name="Van Helmond Z."/>
            <person name="Wall M."/>
            <person name="Wallis J.M."/>
            <person name="White S."/>
            <person name="Whitehead S.L."/>
            <person name="Wilkinson J.E."/>
            <person name="Willey D.L."/>
            <person name="Williams H."/>
            <person name="Wilming L."/>
            <person name="Wray P.W."/>
            <person name="Wu Z."/>
            <person name="Coulson A."/>
            <person name="Vaudin M."/>
            <person name="Sulston J.E."/>
            <person name="Durbin R."/>
            <person name="Hubbard T."/>
            <person name="Wooster R."/>
            <person name="Dunham I."/>
            <person name="Carter N.P."/>
            <person name="McVean G."/>
            <person name="Ross M.T."/>
            <person name="Harrow J."/>
            <person name="Olson M.V."/>
            <person name="Beck S."/>
            <person name="Rogers J."/>
            <person name="Bentley D.R."/>
            <person name="Banerjee R."/>
            <person name="Bryant S.P."/>
            <person name="Burford D.C."/>
            <person name="Burrill W.D."/>
            <person name="Clegg S.M."/>
            <person name="Dhami P."/>
            <person name="Dovey O."/>
            <person name="Faulkner L.M."/>
            <person name="Gribble S.M."/>
            <person name="Langford C.F."/>
            <person name="Pandian R.D."/>
            <person name="Porter K.M."/>
            <person name="Prigmore E."/>
        </authorList>
    </citation>
    <scope>NUCLEOTIDE SEQUENCE [LARGE SCALE GENOMIC DNA]</scope>
</reference>
<dbReference type="Ensembl" id="ENST00000482253.5">
    <property type="protein sequence ID" value="ENSP00000501971.1"/>
    <property type="gene ID" value="ENSG00000117569.21"/>
</dbReference>
<dbReference type="MassIVE" id="A0A6Q8PFT8"/>
<organism evidence="2 3">
    <name type="scientific">Homo sapiens</name>
    <name type="common">Human</name>
    <dbReference type="NCBI Taxonomy" id="9606"/>
    <lineage>
        <taxon>Eukaryota</taxon>
        <taxon>Metazoa</taxon>
        <taxon>Chordata</taxon>
        <taxon>Craniata</taxon>
        <taxon>Vertebrata</taxon>
        <taxon>Euteleostomi</taxon>
        <taxon>Mammalia</taxon>
        <taxon>Eutheria</taxon>
        <taxon>Euarchontoglires</taxon>
        <taxon>Primates</taxon>
        <taxon>Haplorrhini</taxon>
        <taxon>Catarrhini</taxon>
        <taxon>Hominidae</taxon>
        <taxon>Homo</taxon>
    </lineage>
</organism>
<dbReference type="Proteomes" id="UP000005640">
    <property type="component" value="Chromosome 1"/>
</dbReference>
<reference evidence="2" key="4">
    <citation type="submission" date="2025-08" db="UniProtKB">
        <authorList>
            <consortium name="Ensembl"/>
        </authorList>
    </citation>
    <scope>IDENTIFICATION</scope>
</reference>
<dbReference type="AlphaFoldDB" id="A0A6Q8PFT8"/>
<reference evidence="2 3" key="2">
    <citation type="journal article" date="2004" name="Nature">
        <title>Finishing the euchromatic sequence of the human genome.</title>
        <authorList>
            <consortium name="International Human Genome Sequencing Consortium"/>
        </authorList>
    </citation>
    <scope>NUCLEOTIDE SEQUENCE [LARGE SCALE GENOMIC DNA]</scope>
</reference>
<name>A0A6Q8PFT8_HUMAN</name>
<gene>
    <name evidence="2" type="primary">PTBP2</name>
</gene>
<dbReference type="HGNC" id="HGNC:17662">
    <property type="gene designation" value="PTBP2"/>
</dbReference>
<evidence type="ECO:0000256" key="1">
    <source>
        <dbReference type="SAM" id="Phobius"/>
    </source>
</evidence>
<evidence type="ECO:0000313" key="3">
    <source>
        <dbReference type="Proteomes" id="UP000005640"/>
    </source>
</evidence>
<dbReference type="EMBL" id="AL357952">
    <property type="status" value="NOT_ANNOTATED_CDS"/>
    <property type="molecule type" value="Genomic_DNA"/>
</dbReference>
<dbReference type="EMBL" id="AL357150">
    <property type="status" value="NOT_ANNOTATED_CDS"/>
    <property type="molecule type" value="Genomic_DNA"/>
</dbReference>
<proteinExistence type="evidence at protein level"/>
<protein>
    <submittedName>
        <fullName evidence="2">Polypyrimidine tract binding protein 2</fullName>
    </submittedName>
</protein>
<accession>A0A6Q8PFT8</accession>
<sequence length="44" mass="5101">MDGIVTEVAVGVKPMVMIVKNLKEKIKWMVLLLVYFIFENYLGK</sequence>
<reference evidence="2 3" key="1">
    <citation type="journal article" date="2001" name="Nature">
        <title>Initial sequencing and analysis of the human genome.</title>
        <authorList>
            <consortium name="International Human Genome Sequencing Consortium"/>
            <person name="Lander E.S."/>
            <person name="Linton L.M."/>
            <person name="Birren B."/>
            <person name="Nusbaum C."/>
            <person name="Zody M.C."/>
            <person name="Baldwin J."/>
            <person name="Devon K."/>
            <person name="Dewar K."/>
            <person name="Doyle M."/>
            <person name="FitzHugh W."/>
            <person name="Funke R."/>
            <person name="Gage D."/>
            <person name="Harris K."/>
            <person name="Heaford A."/>
            <person name="Howland J."/>
            <person name="Kann L."/>
            <person name="Lehoczky J."/>
            <person name="LeVine R."/>
            <person name="McEwan P."/>
            <person name="McKernan K."/>
            <person name="Meldrim J."/>
            <person name="Mesirov J.P."/>
            <person name="Miranda C."/>
            <person name="Morris W."/>
            <person name="Naylor J."/>
            <person name="Raymond C."/>
            <person name="Rosetti M."/>
            <person name="Santos R."/>
            <person name="Sheridan A."/>
            <person name="Sougnez C."/>
            <person name="Stange-Thomann N."/>
            <person name="Stojanovic N."/>
            <person name="Subramanian A."/>
            <person name="Wyman D."/>
            <person name="Rogers J."/>
            <person name="Sulston J."/>
            <person name="Ainscough R."/>
            <person name="Beck S."/>
            <person name="Bentley D."/>
            <person name="Burton J."/>
            <person name="Clee C."/>
            <person name="Carter N."/>
            <person name="Coulson A."/>
            <person name="Deadman R."/>
            <person name="Deloukas P."/>
            <person name="Dunham A."/>
            <person name="Dunham I."/>
            <person name="Durbin R."/>
            <person name="French L."/>
            <person name="Grafham D."/>
            <person name="Gregory S."/>
            <person name="Hubbard T."/>
            <person name="Humphray S."/>
            <person name="Hunt A."/>
            <person name="Jones M."/>
            <person name="Lloyd C."/>
            <person name="McMurray A."/>
            <person name="Matthews L."/>
            <person name="Mercer S."/>
            <person name="Milne S."/>
            <person name="Mullikin J.C."/>
            <person name="Mungall A."/>
            <person name="Plumb R."/>
            <person name="Ross M."/>
            <person name="Shownkeen R."/>
            <person name="Sims S."/>
            <person name="Waterston R.H."/>
            <person name="Wilson R.K."/>
            <person name="Hillier L.W."/>
            <person name="McPherson J.D."/>
            <person name="Marra M.A."/>
            <person name="Mardis E.R."/>
            <person name="Fulton L.A."/>
            <person name="Chinwalla A.T."/>
            <person name="Pepin K.H."/>
            <person name="Gish W.R."/>
            <person name="Chissoe S.L."/>
            <person name="Wendl M.C."/>
            <person name="Delehaunty K.D."/>
            <person name="Miner T.L."/>
            <person name="Delehaunty A."/>
            <person name="Kramer J.B."/>
            <person name="Cook L.L."/>
            <person name="Fulton R.S."/>
            <person name="Johnson D.L."/>
            <person name="Minx P.J."/>
            <person name="Clifton S.W."/>
            <person name="Hawkins T."/>
            <person name="Branscomb E."/>
            <person name="Predki P."/>
            <person name="Richardson P."/>
            <person name="Wenning S."/>
            <person name="Slezak T."/>
            <person name="Doggett N."/>
            <person name="Cheng J.F."/>
            <person name="Olsen A."/>
            <person name="Lucas S."/>
            <person name="Elkin C."/>
            <person name="Uberbacher E."/>
            <person name="Frazier M."/>
            <person name="Gibbs R.A."/>
            <person name="Muzny D.M."/>
            <person name="Scherer S.E."/>
            <person name="Bouck J.B."/>
            <person name="Sodergren E.J."/>
            <person name="Worley K.C."/>
            <person name="Rives C.M."/>
            <person name="Gorrell J.H."/>
            <person name="Metzker M.L."/>
            <person name="Naylor S.L."/>
            <person name="Kucherlapati R.S."/>
            <person name="Nelson D.L."/>
            <person name="Weinstock G.M."/>
            <person name="Sakaki Y."/>
            <person name="Fujiyama A."/>
            <person name="Hattori M."/>
            <person name="Yada T."/>
            <person name="Toyoda A."/>
            <person name="Itoh T."/>
            <person name="Kawagoe C."/>
            <person name="Watanabe H."/>
            <person name="Totoki Y."/>
            <person name="Taylor T."/>
            <person name="Weissenbach J."/>
            <person name="Heilig R."/>
            <person name="Saurin W."/>
            <person name="Artiguenave F."/>
            <person name="Brottier P."/>
            <person name="Bruls T."/>
            <person name="Pelletier E."/>
            <person name="Robert C."/>
            <person name="Wincker P."/>
            <person name="Smith D.R."/>
            <person name="Doucette-Stamm L."/>
            <person name="Rubenfield M."/>
            <person name="Weinstock K."/>
            <person name="Lee H.M."/>
            <person name="Dubois J."/>
            <person name="Rosenthal A."/>
            <person name="Platzer M."/>
            <person name="Nyakatura G."/>
            <person name="Taudien S."/>
            <person name="Rump A."/>
            <person name="Yang H."/>
            <person name="Yu J."/>
            <person name="Wang J."/>
            <person name="Huang G."/>
            <person name="Gu J."/>
            <person name="Hood L."/>
            <person name="Rowen L."/>
            <person name="Madan A."/>
            <person name="Qin S."/>
            <person name="Davis R.W."/>
            <person name="Federspiel N.A."/>
            <person name="Abola A.P."/>
            <person name="Proctor M.J."/>
            <person name="Myers R.M."/>
            <person name="Schmutz J."/>
            <person name="Dickson M."/>
            <person name="Grimwood J."/>
            <person name="Cox D.R."/>
            <person name="Olson M.V."/>
            <person name="Kaul R."/>
            <person name="Raymond C."/>
            <person name="Shimizu N."/>
            <person name="Kawasaki K."/>
            <person name="Minoshima S."/>
            <person name="Evans G.A."/>
            <person name="Athanasiou M."/>
            <person name="Schultz R."/>
            <person name="Roe B.A."/>
            <person name="Chen F."/>
            <person name="Pan H."/>
            <person name="Ramser J."/>
            <person name="Lehrach H."/>
            <person name="Reinhardt R."/>
            <person name="McCombie W.R."/>
            <person name="de la Bastide M."/>
            <person name="Dedhia N."/>
            <person name="Blocker H."/>
            <person name="Hornischer K."/>
            <person name="Nordsiek G."/>
            <person name="Agarwala R."/>
            <person name="Aravind L."/>
            <person name="Bailey J.A."/>
            <person name="Bateman A."/>
            <person name="Batzoglou S."/>
            <person name="Birney E."/>
            <person name="Bork P."/>
            <person name="Brown D.G."/>
            <person name="Burge C.B."/>
            <person name="Cerutti L."/>
            <person name="Chen H.C."/>
            <person name="Church D."/>
            <person name="Clamp M."/>
            <person name="Copley R.R."/>
            <person name="Doerks T."/>
            <person name="Eddy S.R."/>
            <person name="Eichler E.E."/>
            <person name="Furey T.S."/>
            <person name="Galagan J."/>
            <person name="Gilbert J.G."/>
            <person name="Harmon C."/>
            <person name="Hayashizaki Y."/>
            <person name="Haussler D."/>
            <person name="Hermjakob H."/>
            <person name="Hokamp K."/>
            <person name="Jang W."/>
            <person name="Johnson L.S."/>
            <person name="Jones T.A."/>
            <person name="Kasif S."/>
            <person name="Kaspryzk A."/>
            <person name="Kennedy S."/>
            <person name="Kent W.J."/>
            <person name="Kitts P."/>
            <person name="Koonin E.V."/>
            <person name="Korf I."/>
            <person name="Kulp D."/>
            <person name="Lancet D."/>
            <person name="Lowe T.M."/>
            <person name="McLysaght A."/>
            <person name="Mikkelsen T."/>
            <person name="Moran J.V."/>
            <person name="Mulder N."/>
            <person name="Pollara V.J."/>
            <person name="Ponting C.P."/>
            <person name="Schuler G."/>
            <person name="Schultz J."/>
            <person name="Slater G."/>
            <person name="Smit A.F."/>
            <person name="Stupka E."/>
            <person name="Szustakowski J."/>
            <person name="Thierry-Mieg D."/>
            <person name="Thierry-Mieg J."/>
            <person name="Wagner L."/>
            <person name="Wallis J."/>
            <person name="Wheeler R."/>
            <person name="Williams A."/>
            <person name="Wolf Y.I."/>
            <person name="Wolfe K.H."/>
            <person name="Yang S.P."/>
            <person name="Yeh R.F."/>
            <person name="Collins F."/>
            <person name="Guyer M.S."/>
            <person name="Peterson J."/>
            <person name="Felsenfeld A."/>
            <person name="Wetterstrand K.A."/>
            <person name="Patrinos A."/>
            <person name="Morgan M.J."/>
            <person name="de Jong P."/>
            <person name="Catanese J.J."/>
            <person name="Osoegawa K."/>
            <person name="Shizuya H."/>
            <person name="Choi S."/>
            <person name="Chen Y.J."/>
        </authorList>
    </citation>
    <scope>NUCLEOTIDE SEQUENCE [LARGE SCALE GENOMIC DNA]</scope>
</reference>
<keyword evidence="1" id="KW-0472">Membrane</keyword>
<dbReference type="Bgee" id="ENSG00000117569">
    <property type="expression patterns" value="Expressed in cortical plate and 196 other cell types or tissues"/>
</dbReference>
<dbReference type="GeneTree" id="ENSGT01050000244924"/>
<reference evidence="2" key="5">
    <citation type="submission" date="2025-09" db="UniProtKB">
        <authorList>
            <consortium name="Ensembl"/>
        </authorList>
    </citation>
    <scope>IDENTIFICATION</scope>
</reference>
<evidence type="ECO:0007829" key="4">
    <source>
        <dbReference type="PeptideAtlas" id="A0A6Q8PFT8"/>
    </source>
</evidence>